<dbReference type="InterPro" id="IPR016024">
    <property type="entry name" value="ARM-type_fold"/>
</dbReference>
<dbReference type="Gene3D" id="1.25.10.10">
    <property type="entry name" value="Leucine-rich Repeat Variant"/>
    <property type="match status" value="1"/>
</dbReference>
<dbReference type="RefSeq" id="XP_044561254.1">
    <property type="nucleotide sequence ID" value="XM_044707855.1"/>
</dbReference>
<reference evidence="3 4" key="1">
    <citation type="journal article" date="2019" name="Sci. Rep.">
        <title>Nanopore sequencing improves the draft genome of the human pathogenic amoeba Naegleria fowleri.</title>
        <authorList>
            <person name="Liechti N."/>
            <person name="Schurch N."/>
            <person name="Bruggmann R."/>
            <person name="Wittwer M."/>
        </authorList>
    </citation>
    <scope>NUCLEOTIDE SEQUENCE [LARGE SCALE GENOMIC DNA]</scope>
    <source>
        <strain evidence="3 4">ATCC 30894</strain>
    </source>
</reference>
<dbReference type="OrthoDB" id="2215036at2759"/>
<dbReference type="GO" id="GO:0031267">
    <property type="term" value="F:small GTPase binding"/>
    <property type="evidence" value="ECO:0007669"/>
    <property type="project" value="InterPro"/>
</dbReference>
<comment type="similarity">
    <text evidence="1">Belongs to the exportin family.</text>
</comment>
<dbReference type="InterPro" id="IPR001494">
    <property type="entry name" value="Importin-beta_N"/>
</dbReference>
<dbReference type="OMA" id="IAKRSWG"/>
<dbReference type="SMART" id="SM00913">
    <property type="entry name" value="IBN_N"/>
    <property type="match status" value="1"/>
</dbReference>
<dbReference type="VEuPathDB" id="AmoebaDB:NfTy_083560"/>
<name>A0A6A5BQL9_NAEFO</name>
<feature type="domain" description="Importin N-terminal" evidence="2">
    <location>
        <begin position="55"/>
        <end position="123"/>
    </location>
</feature>
<dbReference type="GO" id="GO:0005634">
    <property type="term" value="C:nucleus"/>
    <property type="evidence" value="ECO:0007669"/>
    <property type="project" value="TreeGrafter"/>
</dbReference>
<dbReference type="PANTHER" id="PTHR11223">
    <property type="entry name" value="EXPORTIN 1/5"/>
    <property type="match status" value="1"/>
</dbReference>
<dbReference type="Pfam" id="PF08389">
    <property type="entry name" value="Xpo1"/>
    <property type="match status" value="1"/>
</dbReference>
<evidence type="ECO:0000256" key="1">
    <source>
        <dbReference type="ARBA" id="ARBA00009466"/>
    </source>
</evidence>
<keyword evidence="4" id="KW-1185">Reference proteome</keyword>
<dbReference type="InterPro" id="IPR013598">
    <property type="entry name" value="Exportin-1/Importin-b-like"/>
</dbReference>
<protein>
    <recommendedName>
        <fullName evidence="2">Importin N-terminal domain-containing protein</fullName>
    </recommendedName>
</protein>
<dbReference type="InterPro" id="IPR045478">
    <property type="entry name" value="Exportin-5_C"/>
</dbReference>
<evidence type="ECO:0000259" key="2">
    <source>
        <dbReference type="SMART" id="SM00913"/>
    </source>
</evidence>
<dbReference type="InterPro" id="IPR045065">
    <property type="entry name" value="XPO1/5"/>
</dbReference>
<dbReference type="GO" id="GO:0042565">
    <property type="term" value="C:RNA nuclear export complex"/>
    <property type="evidence" value="ECO:0007669"/>
    <property type="project" value="TreeGrafter"/>
</dbReference>
<proteinExistence type="inferred from homology"/>
<dbReference type="GeneID" id="68111658"/>
<dbReference type="Proteomes" id="UP000444721">
    <property type="component" value="Unassembled WGS sequence"/>
</dbReference>
<dbReference type="InterPro" id="IPR011989">
    <property type="entry name" value="ARM-like"/>
</dbReference>
<gene>
    <name evidence="3" type="ORF">FDP41_004440</name>
</gene>
<evidence type="ECO:0000313" key="4">
    <source>
        <dbReference type="Proteomes" id="UP000444721"/>
    </source>
</evidence>
<dbReference type="VEuPathDB" id="AmoebaDB:NF0032240"/>
<dbReference type="AlphaFoldDB" id="A0A6A5BQL9"/>
<evidence type="ECO:0000313" key="3">
    <source>
        <dbReference type="EMBL" id="KAF0976541.1"/>
    </source>
</evidence>
<organism evidence="3 4">
    <name type="scientific">Naegleria fowleri</name>
    <name type="common">Brain eating amoeba</name>
    <dbReference type="NCBI Taxonomy" id="5763"/>
    <lineage>
        <taxon>Eukaryota</taxon>
        <taxon>Discoba</taxon>
        <taxon>Heterolobosea</taxon>
        <taxon>Tetramitia</taxon>
        <taxon>Eutetramitia</taxon>
        <taxon>Vahlkampfiidae</taxon>
        <taxon>Naegleria</taxon>
    </lineage>
</organism>
<dbReference type="VEuPathDB" id="AmoebaDB:FDP41_004440"/>
<dbReference type="Pfam" id="PF19273">
    <property type="entry name" value="Exportin-5"/>
    <property type="match status" value="1"/>
</dbReference>
<accession>A0A6A5BQL9</accession>
<dbReference type="GO" id="GO:0005049">
    <property type="term" value="F:nuclear export signal receptor activity"/>
    <property type="evidence" value="ECO:0007669"/>
    <property type="project" value="InterPro"/>
</dbReference>
<dbReference type="GO" id="GO:0005737">
    <property type="term" value="C:cytoplasm"/>
    <property type="evidence" value="ECO:0007669"/>
    <property type="project" value="TreeGrafter"/>
</dbReference>
<dbReference type="GO" id="GO:0003723">
    <property type="term" value="F:RNA binding"/>
    <property type="evidence" value="ECO:0007669"/>
    <property type="project" value="TreeGrafter"/>
</dbReference>
<dbReference type="GO" id="GO:0006611">
    <property type="term" value="P:protein export from nucleus"/>
    <property type="evidence" value="ECO:0007669"/>
    <property type="project" value="InterPro"/>
</dbReference>
<dbReference type="GO" id="GO:0006405">
    <property type="term" value="P:RNA export from nucleus"/>
    <property type="evidence" value="ECO:0007669"/>
    <property type="project" value="TreeGrafter"/>
</dbReference>
<dbReference type="SUPFAM" id="SSF48371">
    <property type="entry name" value="ARM repeat"/>
    <property type="match status" value="1"/>
</dbReference>
<sequence>MLSNFGQAPQQPAQQAFGQQTSNNAISQDPTYQMLLQAIQVIHNAASPPQQRMEAQQYVEQFKQTNQNKIEYCWAFVVDSQPEEVRHFGLQILHYIVTKEWPGVQVNFQTTQTRSRISQLLLEYAARGTRHMLEEKLFIKEKLASIFSSIIELSWPKILPDILENVVKLTSLGETQCEIAIFALRSLAQDLTSDFSTDMSPNKRRELIEKLQPKIPDIFSMTFGLFDAAFGAYKARTDQKSYMINQKLLRALLDMSMAFVSDWLDPAHFFNHNIIDIWISLLHVDEFKMDAGQCLISFVDVSWGTKKEANMANHMSLLLSKLCENARAILSKANPNNLEEEYEFHKVLSKLFVTFSQKQLKYLNERHTEIVDNFLTVVLEFDKHPSIVIFNDTLVVWNGLLSNPKIPFSNAPFLGKYFEPLLQVTRMKITKEIGNPDVDRFENNLTHQLSLIDFEDKKEYYHVHGSMRSQARSLIQYITQRVPFESVKFATLEVEQALKLNTPDPKDDKGPNGYCSVFSDAYLMWESAVTFYEWVIESVTNDKVSADERIIEAEMYLLGRCLQFSTEDALIQTIFVRLFKSFSHLNKRNKESLSAIATNLFKQMQFRPSKEAGKAVEELTEDTSTARQKAHTTFISLCQANAKDLPEYLKQFVDQAEQLWNKKEILSNELILMYEAFVVISNEWKDLNQQCQFLDYLLSPLINELNSNLYQEVCGSVELLYKAAGIIPEPNQETKAKLEEIKGRIFHILTTVTSLAERMPENPKDMGMIDPQTKEIKYPISAYILEVLPNVLSLIRTIHMCYTPQGQQLVPEQVRKYILHIGIDEQYMAKGEQFVASKVTQEQYAVHKVHYFVTNLRRLSYLLLGQACKYCEKARFWGNPQLFQMLSESVFSFMEFVTIRDLSVLTSNFFSSFFDACPAELHNTLLLEILKPLLSLMTARIEQAQNEICDKAGSQRGGDEGVLDEIVKEKHLKELCSVLVNIFLRATNSIRISKDNLKPKADVICTFVISSPDLIGLIVMLFCKIIAAMLDPTSVVKCVIICDRVVRYFSNSQIQNYTNLFAGELFFSLIKSLMTTVDEQLQDSIISLISYIYASLRKKTNIMKDILIQVPTLTPQKVKHFDDVFTQTQDEKERKKKAKALFSGVCGMNKGAPSKTKSVLALNQQPSTEKKSAKKTSFLDDATVSKLGDFFK</sequence>
<dbReference type="EMBL" id="VFQX01000037">
    <property type="protein sequence ID" value="KAF0976541.1"/>
    <property type="molecule type" value="Genomic_DNA"/>
</dbReference>
<dbReference type="PANTHER" id="PTHR11223:SF3">
    <property type="entry name" value="EXPORTIN-5"/>
    <property type="match status" value="1"/>
</dbReference>
<comment type="caution">
    <text evidence="3">The sequence shown here is derived from an EMBL/GenBank/DDBJ whole genome shotgun (WGS) entry which is preliminary data.</text>
</comment>